<dbReference type="InterPro" id="IPR029993">
    <property type="entry name" value="GAUT"/>
</dbReference>
<accession>A0A816QD05</accession>
<sequence length="152" mass="16956">MNMTEEMLSPTSFARQVKDQIALAKAFVVIAKESKNIQFAWDLSAQIRNSQLLFSIAAASRRPVTVLDYEPTIRDMAGKLAERSYAVASKLTDNSLYHFCVFSDNIVATLVVVNSTALNSKGPEKVVFDLVSNEINYAAMKSWFAMNMDNFT</sequence>
<reference evidence="1" key="1">
    <citation type="submission" date="2021-01" db="EMBL/GenBank/DDBJ databases">
        <authorList>
            <consortium name="Genoscope - CEA"/>
            <person name="William W."/>
        </authorList>
    </citation>
    <scope>NUCLEOTIDE SEQUENCE</scope>
</reference>
<evidence type="ECO:0000313" key="1">
    <source>
        <dbReference type="EMBL" id="CAF2058069.1"/>
    </source>
</evidence>
<dbReference type="EMBL" id="HG994370">
    <property type="protein sequence ID" value="CAF2058069.1"/>
    <property type="molecule type" value="Genomic_DNA"/>
</dbReference>
<dbReference type="Pfam" id="PF25557">
    <property type="entry name" value="GAUT_1"/>
    <property type="match status" value="1"/>
</dbReference>
<dbReference type="AlphaFoldDB" id="A0A816QD05"/>
<dbReference type="PANTHER" id="PTHR32116:SF74">
    <property type="entry name" value="GALACTURONOSYLTRANSFERASE 10-RELATED"/>
    <property type="match status" value="1"/>
</dbReference>
<dbReference type="GO" id="GO:0047262">
    <property type="term" value="F:polygalacturonate 4-alpha-galacturonosyltransferase activity"/>
    <property type="evidence" value="ECO:0007669"/>
    <property type="project" value="InterPro"/>
</dbReference>
<name>A0A816QD05_BRANA</name>
<gene>
    <name evidence="1" type="ORF">DARMORV10_C06P19710.1</name>
</gene>
<proteinExistence type="predicted"/>
<dbReference type="Proteomes" id="UP001295469">
    <property type="component" value="Chromosome C06"/>
</dbReference>
<protein>
    <submittedName>
        <fullName evidence="1">(rape) hypothetical protein</fullName>
    </submittedName>
</protein>
<dbReference type="PANTHER" id="PTHR32116">
    <property type="entry name" value="GALACTURONOSYLTRANSFERASE 4-RELATED"/>
    <property type="match status" value="1"/>
</dbReference>
<organism evidence="1">
    <name type="scientific">Brassica napus</name>
    <name type="common">Rape</name>
    <dbReference type="NCBI Taxonomy" id="3708"/>
    <lineage>
        <taxon>Eukaryota</taxon>
        <taxon>Viridiplantae</taxon>
        <taxon>Streptophyta</taxon>
        <taxon>Embryophyta</taxon>
        <taxon>Tracheophyta</taxon>
        <taxon>Spermatophyta</taxon>
        <taxon>Magnoliopsida</taxon>
        <taxon>eudicotyledons</taxon>
        <taxon>Gunneridae</taxon>
        <taxon>Pentapetalae</taxon>
        <taxon>rosids</taxon>
        <taxon>malvids</taxon>
        <taxon>Brassicales</taxon>
        <taxon>Brassicaceae</taxon>
        <taxon>Brassiceae</taxon>
        <taxon>Brassica</taxon>
    </lineage>
</organism>